<gene>
    <name evidence="2" type="ORF">ARALYDRAFT_887906</name>
</gene>
<dbReference type="AlphaFoldDB" id="D7KGX7"/>
<sequence length="60" mass="6707">MAEAALTGADLFHSRLGKPSPDPILDASQGDRVTVHEPKLLQHFKYFPELRKKKVGLSTY</sequence>
<feature type="region of interest" description="Disordered" evidence="1">
    <location>
        <begin position="1"/>
        <end position="28"/>
    </location>
</feature>
<evidence type="ECO:0000313" key="3">
    <source>
        <dbReference type="Proteomes" id="UP000008694"/>
    </source>
</evidence>
<accession>D7KGX7</accession>
<evidence type="ECO:0000256" key="1">
    <source>
        <dbReference type="SAM" id="MobiDB-lite"/>
    </source>
</evidence>
<dbReference type="Gramene" id="scaffold_100700.1">
    <property type="protein sequence ID" value="scaffold_100700.1"/>
    <property type="gene ID" value="scaffold_100700.1"/>
</dbReference>
<keyword evidence="3" id="KW-1185">Reference proteome</keyword>
<evidence type="ECO:0000313" key="2">
    <source>
        <dbReference type="EMBL" id="EFH68631.1"/>
    </source>
</evidence>
<organism evidence="3">
    <name type="scientific">Arabidopsis lyrata subsp. lyrata</name>
    <name type="common">Lyre-leaved rock-cress</name>
    <dbReference type="NCBI Taxonomy" id="81972"/>
    <lineage>
        <taxon>Eukaryota</taxon>
        <taxon>Viridiplantae</taxon>
        <taxon>Streptophyta</taxon>
        <taxon>Embryophyta</taxon>
        <taxon>Tracheophyta</taxon>
        <taxon>Spermatophyta</taxon>
        <taxon>Magnoliopsida</taxon>
        <taxon>eudicotyledons</taxon>
        <taxon>Gunneridae</taxon>
        <taxon>Pentapetalae</taxon>
        <taxon>rosids</taxon>
        <taxon>malvids</taxon>
        <taxon>Brassicales</taxon>
        <taxon>Brassicaceae</taxon>
        <taxon>Camelineae</taxon>
        <taxon>Arabidopsis</taxon>
    </lineage>
</organism>
<protein>
    <submittedName>
        <fullName evidence="2">Predicted protein</fullName>
    </submittedName>
</protein>
<proteinExistence type="predicted"/>
<dbReference type="Proteomes" id="UP000008694">
    <property type="component" value="Unassembled WGS sequence"/>
</dbReference>
<dbReference type="EMBL" id="GL348713">
    <property type="protein sequence ID" value="EFH68631.1"/>
    <property type="molecule type" value="Genomic_DNA"/>
</dbReference>
<dbReference type="HOGENOM" id="CLU_2944803_0_0_1"/>
<reference evidence="3" key="1">
    <citation type="journal article" date="2011" name="Nat. Genet.">
        <title>The Arabidopsis lyrata genome sequence and the basis of rapid genome size change.</title>
        <authorList>
            <person name="Hu T.T."/>
            <person name="Pattyn P."/>
            <person name="Bakker E.G."/>
            <person name="Cao J."/>
            <person name="Cheng J.-F."/>
            <person name="Clark R.M."/>
            <person name="Fahlgren N."/>
            <person name="Fawcett J.A."/>
            <person name="Grimwood J."/>
            <person name="Gundlach H."/>
            <person name="Haberer G."/>
            <person name="Hollister J.D."/>
            <person name="Ossowski S."/>
            <person name="Ottilar R.P."/>
            <person name="Salamov A.A."/>
            <person name="Schneeberger K."/>
            <person name="Spannagl M."/>
            <person name="Wang X."/>
            <person name="Yang L."/>
            <person name="Nasrallah M.E."/>
            <person name="Bergelson J."/>
            <person name="Carrington J.C."/>
            <person name="Gaut B.S."/>
            <person name="Schmutz J."/>
            <person name="Mayer K.F.X."/>
            <person name="Van de Peer Y."/>
            <person name="Grigoriev I.V."/>
            <person name="Nordborg M."/>
            <person name="Weigel D."/>
            <person name="Guo Y.-L."/>
        </authorList>
    </citation>
    <scope>NUCLEOTIDE SEQUENCE [LARGE SCALE GENOMIC DNA]</scope>
    <source>
        <strain evidence="3">cv. MN47</strain>
    </source>
</reference>
<name>D7KGX7_ARALL</name>